<dbReference type="InterPro" id="IPR027417">
    <property type="entry name" value="P-loop_NTPase"/>
</dbReference>
<dbReference type="SUPFAM" id="SSF52540">
    <property type="entry name" value="P-loop containing nucleoside triphosphate hydrolases"/>
    <property type="match status" value="1"/>
</dbReference>
<dbReference type="AlphaFoldDB" id="A0A4R5Q9B9"/>
<accession>A0A4R5Q9B9</accession>
<comment type="caution">
    <text evidence="1">The sequence shown here is derived from an EMBL/GenBank/DDBJ whole genome shotgun (WGS) entry which is preliminary data.</text>
</comment>
<name>A0A4R5Q9B9_9PROT</name>
<organism evidence="1 2">
    <name type="scientific">Dankookia rubra</name>
    <dbReference type="NCBI Taxonomy" id="1442381"/>
    <lineage>
        <taxon>Bacteria</taxon>
        <taxon>Pseudomonadati</taxon>
        <taxon>Pseudomonadota</taxon>
        <taxon>Alphaproteobacteria</taxon>
        <taxon>Acetobacterales</taxon>
        <taxon>Roseomonadaceae</taxon>
        <taxon>Dankookia</taxon>
    </lineage>
</organism>
<dbReference type="Proteomes" id="UP000295096">
    <property type="component" value="Unassembled WGS sequence"/>
</dbReference>
<evidence type="ECO:0000313" key="2">
    <source>
        <dbReference type="Proteomes" id="UP000295096"/>
    </source>
</evidence>
<dbReference type="EMBL" id="SMSJ01000061">
    <property type="protein sequence ID" value="TDH59572.1"/>
    <property type="molecule type" value="Genomic_DNA"/>
</dbReference>
<dbReference type="RefSeq" id="WP_133291629.1">
    <property type="nucleotide sequence ID" value="NZ_SMSJ01000061.1"/>
</dbReference>
<sequence length="243" mass="25215">MATDRAATLAALRARLARIQGGGRTAADAVPVAKPVDAALPGGQGLPRGSSHEVAAAEGDSGSTFGFASMLAARACAGPAPQTTFWIEPEPSIWPAGALRFGMRPETLVVVAASGVDSLWAAEEALRCPAVGAACLVYPKPLDLPASRRLQLAAEAGGGIGLVLVRPEALAQPSAARTRWRIASAPGTGVRDYDLGQAAWRLELVKAVGGRQGEWTLVWDEDEQALLPQDVQPTAVQPVRAFL</sequence>
<proteinExistence type="predicted"/>
<protein>
    <recommendedName>
        <fullName evidence="3">Protein ImuA</fullName>
    </recommendedName>
</protein>
<gene>
    <name evidence="1" type="ORF">E2C06_26675</name>
</gene>
<keyword evidence="2" id="KW-1185">Reference proteome</keyword>
<reference evidence="1 2" key="1">
    <citation type="journal article" date="2016" name="J. Microbiol.">
        <title>Dankookia rubra gen. nov., sp. nov., an alphaproteobacterium isolated from sediment of a shallow stream.</title>
        <authorList>
            <person name="Kim W.H."/>
            <person name="Kim D.H."/>
            <person name="Kang K."/>
            <person name="Ahn T.Y."/>
        </authorList>
    </citation>
    <scope>NUCLEOTIDE SEQUENCE [LARGE SCALE GENOMIC DNA]</scope>
    <source>
        <strain evidence="1 2">JCM30602</strain>
    </source>
</reference>
<evidence type="ECO:0000313" key="1">
    <source>
        <dbReference type="EMBL" id="TDH59572.1"/>
    </source>
</evidence>
<evidence type="ECO:0008006" key="3">
    <source>
        <dbReference type="Google" id="ProtNLM"/>
    </source>
</evidence>
<dbReference type="OrthoDB" id="7202530at2"/>
<dbReference type="Gene3D" id="3.40.50.300">
    <property type="entry name" value="P-loop containing nucleotide triphosphate hydrolases"/>
    <property type="match status" value="1"/>
</dbReference>